<evidence type="ECO:0000259" key="4">
    <source>
        <dbReference type="Pfam" id="PF00891"/>
    </source>
</evidence>
<dbReference type="InterPro" id="IPR029063">
    <property type="entry name" value="SAM-dependent_MTases_sf"/>
</dbReference>
<organism evidence="6 7">
    <name type="scientific">Hypericibacter adhaerens</name>
    <dbReference type="NCBI Taxonomy" id="2602016"/>
    <lineage>
        <taxon>Bacteria</taxon>
        <taxon>Pseudomonadati</taxon>
        <taxon>Pseudomonadota</taxon>
        <taxon>Alphaproteobacteria</taxon>
        <taxon>Rhodospirillales</taxon>
        <taxon>Dongiaceae</taxon>
        <taxon>Hypericibacter</taxon>
    </lineage>
</organism>
<dbReference type="Pfam" id="PF08100">
    <property type="entry name" value="Dimerisation"/>
    <property type="match status" value="1"/>
</dbReference>
<dbReference type="PIRSF" id="PIRSF005739">
    <property type="entry name" value="O-mtase"/>
    <property type="match status" value="1"/>
</dbReference>
<evidence type="ECO:0008006" key="8">
    <source>
        <dbReference type="Google" id="ProtNLM"/>
    </source>
</evidence>
<dbReference type="InterPro" id="IPR016461">
    <property type="entry name" value="COMT-like"/>
</dbReference>
<dbReference type="AlphaFoldDB" id="A0A5J6MZF1"/>
<dbReference type="SUPFAM" id="SSF46785">
    <property type="entry name" value="Winged helix' DNA-binding domain"/>
    <property type="match status" value="1"/>
</dbReference>
<evidence type="ECO:0000313" key="7">
    <source>
        <dbReference type="Proteomes" id="UP000325797"/>
    </source>
</evidence>
<dbReference type="RefSeq" id="WP_151118367.1">
    <property type="nucleotide sequence ID" value="NZ_CP042582.1"/>
</dbReference>
<gene>
    <name evidence="6" type="ORF">FRZ61_28630</name>
</gene>
<protein>
    <recommendedName>
        <fullName evidence="8">O-methyltransferase</fullName>
    </recommendedName>
</protein>
<name>A0A5J6MZF1_9PROT</name>
<dbReference type="PROSITE" id="PS51683">
    <property type="entry name" value="SAM_OMT_II"/>
    <property type="match status" value="1"/>
</dbReference>
<keyword evidence="1" id="KW-0489">Methyltransferase</keyword>
<evidence type="ECO:0000313" key="6">
    <source>
        <dbReference type="EMBL" id="QEX22929.1"/>
    </source>
</evidence>
<dbReference type="InterPro" id="IPR001077">
    <property type="entry name" value="COMT_C"/>
</dbReference>
<dbReference type="EMBL" id="CP042582">
    <property type="protein sequence ID" value="QEX22929.1"/>
    <property type="molecule type" value="Genomic_DNA"/>
</dbReference>
<dbReference type="GO" id="GO:0032259">
    <property type="term" value="P:methylation"/>
    <property type="evidence" value="ECO:0007669"/>
    <property type="project" value="UniProtKB-KW"/>
</dbReference>
<dbReference type="CDD" id="cd02440">
    <property type="entry name" value="AdoMet_MTases"/>
    <property type="match status" value="1"/>
</dbReference>
<dbReference type="Pfam" id="PF00891">
    <property type="entry name" value="Methyltransf_2"/>
    <property type="match status" value="1"/>
</dbReference>
<dbReference type="GO" id="GO:0046983">
    <property type="term" value="F:protein dimerization activity"/>
    <property type="evidence" value="ECO:0007669"/>
    <property type="project" value="InterPro"/>
</dbReference>
<evidence type="ECO:0000256" key="1">
    <source>
        <dbReference type="ARBA" id="ARBA00022603"/>
    </source>
</evidence>
<proteinExistence type="predicted"/>
<feature type="domain" description="O-methyltransferase C-terminal" evidence="4">
    <location>
        <begin position="127"/>
        <end position="314"/>
    </location>
</feature>
<keyword evidence="3" id="KW-0949">S-adenosyl-L-methionine</keyword>
<sequence length="336" mass="34888">MSDNPEGAVTPDTIQRLQAEVPAAFAMLAGMQLGLFSELAGGPRSVAELAATLGVAEDRLARLLYALVAVGLLETRETGFANGPEAASFLVKGRPDYVGGVHELLNQLWHADMLTAQSVRSGRPAALHDFAAASDADMAAMLRGMHGTAIASGRELLRRFNFSRCRSVVDIGGGSGGLVATLCDARPGLKGILFDLPRTAALAADILAATPGGDRVTIETGDILRAPPGGTHDAVVLRALVQVLGQADAARAIANAAKALRPGGTLYIMGGGILDDSRVSPRSAVFLNVTFMNLYEAGAAYTEAQHREWLLAAGCSDMQRVTLSTGSGIIAATRQS</sequence>
<dbReference type="GO" id="GO:0008171">
    <property type="term" value="F:O-methyltransferase activity"/>
    <property type="evidence" value="ECO:0007669"/>
    <property type="project" value="InterPro"/>
</dbReference>
<reference evidence="6 7" key="1">
    <citation type="submission" date="2019-08" db="EMBL/GenBank/DDBJ databases">
        <title>Hyperibacter terrae gen. nov., sp. nov. and Hyperibacter viscosus sp. nov., two new members in the family Rhodospirillaceae isolated from the rhizosphere of Hypericum perforatum.</title>
        <authorList>
            <person name="Noviana Z."/>
        </authorList>
    </citation>
    <scope>NUCLEOTIDE SEQUENCE [LARGE SCALE GENOMIC DNA]</scope>
    <source>
        <strain evidence="6 7">R5959</strain>
    </source>
</reference>
<dbReference type="InterPro" id="IPR036388">
    <property type="entry name" value="WH-like_DNA-bd_sf"/>
</dbReference>
<feature type="domain" description="O-methyltransferase dimerisation" evidence="5">
    <location>
        <begin position="26"/>
        <end position="91"/>
    </location>
</feature>
<evidence type="ECO:0000259" key="5">
    <source>
        <dbReference type="Pfam" id="PF08100"/>
    </source>
</evidence>
<keyword evidence="7" id="KW-1185">Reference proteome</keyword>
<dbReference type="OrthoDB" id="9766840at2"/>
<dbReference type="Gene3D" id="1.10.10.10">
    <property type="entry name" value="Winged helix-like DNA-binding domain superfamily/Winged helix DNA-binding domain"/>
    <property type="match status" value="1"/>
</dbReference>
<dbReference type="PANTHER" id="PTHR43712">
    <property type="entry name" value="PUTATIVE (AFU_ORTHOLOGUE AFUA_4G14580)-RELATED"/>
    <property type="match status" value="1"/>
</dbReference>
<dbReference type="Gene3D" id="3.40.50.150">
    <property type="entry name" value="Vaccinia Virus protein VP39"/>
    <property type="match status" value="1"/>
</dbReference>
<accession>A0A5J6MZF1</accession>
<dbReference type="SUPFAM" id="SSF53335">
    <property type="entry name" value="S-adenosyl-L-methionine-dependent methyltransferases"/>
    <property type="match status" value="1"/>
</dbReference>
<evidence type="ECO:0000256" key="2">
    <source>
        <dbReference type="ARBA" id="ARBA00022679"/>
    </source>
</evidence>
<dbReference type="KEGG" id="hadh:FRZ61_28630"/>
<dbReference type="Proteomes" id="UP000325797">
    <property type="component" value="Chromosome"/>
</dbReference>
<dbReference type="InterPro" id="IPR036390">
    <property type="entry name" value="WH_DNA-bd_sf"/>
</dbReference>
<keyword evidence="2" id="KW-0808">Transferase</keyword>
<evidence type="ECO:0000256" key="3">
    <source>
        <dbReference type="ARBA" id="ARBA00022691"/>
    </source>
</evidence>
<dbReference type="InterPro" id="IPR012967">
    <property type="entry name" value="COMT_dimerisation"/>
</dbReference>
<dbReference type="PANTHER" id="PTHR43712:SF2">
    <property type="entry name" value="O-METHYLTRANSFERASE CICE"/>
    <property type="match status" value="1"/>
</dbReference>